<dbReference type="Proteomes" id="UP000253606">
    <property type="component" value="Chromosome"/>
</dbReference>
<keyword evidence="3" id="KW-1185">Reference proteome</keyword>
<protein>
    <submittedName>
        <fullName evidence="2">Uncharacterized protein</fullName>
    </submittedName>
</protein>
<accession>A0A2Z5FYQ3</accession>
<dbReference type="EMBL" id="CP030840">
    <property type="protein sequence ID" value="AXC11545.1"/>
    <property type="molecule type" value="Genomic_DNA"/>
</dbReference>
<evidence type="ECO:0000256" key="1">
    <source>
        <dbReference type="SAM" id="MobiDB-lite"/>
    </source>
</evidence>
<dbReference type="RefSeq" id="WP_114206984.1">
    <property type="nucleotide sequence ID" value="NZ_CP030840.1"/>
</dbReference>
<organism evidence="2 3">
    <name type="scientific">Acidisarcina polymorpha</name>
    <dbReference type="NCBI Taxonomy" id="2211140"/>
    <lineage>
        <taxon>Bacteria</taxon>
        <taxon>Pseudomonadati</taxon>
        <taxon>Acidobacteriota</taxon>
        <taxon>Terriglobia</taxon>
        <taxon>Terriglobales</taxon>
        <taxon>Acidobacteriaceae</taxon>
        <taxon>Acidisarcina</taxon>
    </lineage>
</organism>
<evidence type="ECO:0000313" key="3">
    <source>
        <dbReference type="Proteomes" id="UP000253606"/>
    </source>
</evidence>
<evidence type="ECO:0000313" key="2">
    <source>
        <dbReference type="EMBL" id="AXC11545.1"/>
    </source>
</evidence>
<reference evidence="2 3" key="1">
    <citation type="journal article" date="2018" name="Front. Microbiol.">
        <title>Hydrolytic Capabilities as a Key to Environmental Success: Chitinolytic and Cellulolytic Acidobacteria From Acidic Sub-arctic Soils and Boreal Peatlands.</title>
        <authorList>
            <person name="Belova S.E."/>
            <person name="Ravin N.V."/>
            <person name="Pankratov T.A."/>
            <person name="Rakitin A.L."/>
            <person name="Ivanova A.A."/>
            <person name="Beletsky A.V."/>
            <person name="Mardanov A.V."/>
            <person name="Sinninghe Damste J.S."/>
            <person name="Dedysh S.N."/>
        </authorList>
    </citation>
    <scope>NUCLEOTIDE SEQUENCE [LARGE SCALE GENOMIC DNA]</scope>
    <source>
        <strain evidence="2 3">SBC82</strain>
    </source>
</reference>
<proteinExistence type="predicted"/>
<dbReference type="AlphaFoldDB" id="A0A2Z5FYQ3"/>
<name>A0A2Z5FYQ3_9BACT</name>
<dbReference type="KEGG" id="abas:ACPOL_2221"/>
<gene>
    <name evidence="2" type="ORF">ACPOL_2221</name>
</gene>
<dbReference type="OrthoDB" id="123165at2"/>
<feature type="region of interest" description="Disordered" evidence="1">
    <location>
        <begin position="102"/>
        <end position="121"/>
    </location>
</feature>
<sequence>MAEKSEEQPKDDLLLVAHVRARLLGGEVIDLLPFKHETDVRGEVNRFIEDWVKTGFLLKQNLLYPWHQVQRVEVVSVQILNPEQAQPYLEVWKLDTDGQKDFWKTRQPQGKKDGEKEGGAH</sequence>